<dbReference type="InterPro" id="IPR001503">
    <property type="entry name" value="Glyco_trans_10"/>
</dbReference>
<dbReference type="EC" id="2.4.1.-" evidence="11"/>
<dbReference type="Gene3D" id="3.40.50.11660">
    <property type="entry name" value="Glycosyl transferase family 10, C-terminal domain"/>
    <property type="match status" value="1"/>
</dbReference>
<comment type="subcellular location">
    <subcellularLocation>
        <location evidence="11">Golgi apparatus</location>
        <location evidence="11">Golgi stack membrane</location>
        <topology evidence="11">Single-pass type II membrane protein</topology>
    </subcellularLocation>
    <subcellularLocation>
        <location evidence="1">Membrane</location>
        <topology evidence="1">Single-pass membrane protein</topology>
    </subcellularLocation>
</comment>
<feature type="signal peptide" evidence="12">
    <location>
        <begin position="1"/>
        <end position="22"/>
    </location>
</feature>
<feature type="domain" description="Fucosyltransferase N-terminal" evidence="14">
    <location>
        <begin position="82"/>
        <end position="185"/>
    </location>
</feature>
<organism evidence="15 16">
    <name type="scientific">Porites evermanni</name>
    <dbReference type="NCBI Taxonomy" id="104178"/>
    <lineage>
        <taxon>Eukaryota</taxon>
        <taxon>Metazoa</taxon>
        <taxon>Cnidaria</taxon>
        <taxon>Anthozoa</taxon>
        <taxon>Hexacorallia</taxon>
        <taxon>Scleractinia</taxon>
        <taxon>Fungiina</taxon>
        <taxon>Poritidae</taxon>
        <taxon>Porites</taxon>
    </lineage>
</organism>
<feature type="chain" id="PRO_5045314580" description="Fucosyltransferase" evidence="12">
    <location>
        <begin position="23"/>
        <end position="499"/>
    </location>
</feature>
<dbReference type="Pfam" id="PF00852">
    <property type="entry name" value="Glyco_transf_10"/>
    <property type="match status" value="1"/>
</dbReference>
<dbReference type="Proteomes" id="UP001159427">
    <property type="component" value="Unassembled WGS sequence"/>
</dbReference>
<keyword evidence="12" id="KW-0732">Signal</keyword>
<evidence type="ECO:0000256" key="12">
    <source>
        <dbReference type="SAM" id="SignalP"/>
    </source>
</evidence>
<dbReference type="InterPro" id="IPR038577">
    <property type="entry name" value="GT10-like_C_sf"/>
</dbReference>
<evidence type="ECO:0000256" key="4">
    <source>
        <dbReference type="ARBA" id="ARBA00022676"/>
    </source>
</evidence>
<evidence type="ECO:0000256" key="5">
    <source>
        <dbReference type="ARBA" id="ARBA00022679"/>
    </source>
</evidence>
<dbReference type="PANTHER" id="PTHR11929:SF194">
    <property type="entry name" value="ALPHA-(1,3)-FUCOSYLTRANSFERASE 10"/>
    <property type="match status" value="1"/>
</dbReference>
<evidence type="ECO:0000256" key="9">
    <source>
        <dbReference type="ARBA" id="ARBA00023136"/>
    </source>
</evidence>
<name>A0ABN8REJ2_9CNID</name>
<keyword evidence="4 11" id="KW-0328">Glycosyltransferase</keyword>
<feature type="domain" description="Fucosyltransferase C-terminal" evidence="13">
    <location>
        <begin position="221"/>
        <end position="370"/>
    </location>
</feature>
<keyword evidence="6 11" id="KW-0812">Transmembrane</keyword>
<keyword evidence="10" id="KW-0325">Glycoprotein</keyword>
<evidence type="ECO:0000313" key="16">
    <source>
        <dbReference type="Proteomes" id="UP001159427"/>
    </source>
</evidence>
<keyword evidence="7" id="KW-0735">Signal-anchor</keyword>
<dbReference type="InterPro" id="IPR031481">
    <property type="entry name" value="Glyco_tran_10_N"/>
</dbReference>
<keyword evidence="9" id="KW-0472">Membrane</keyword>
<evidence type="ECO:0000256" key="6">
    <source>
        <dbReference type="ARBA" id="ARBA00022692"/>
    </source>
</evidence>
<dbReference type="PANTHER" id="PTHR11929">
    <property type="entry name" value="ALPHA- 1,3 -FUCOSYLTRANSFERASE"/>
    <property type="match status" value="1"/>
</dbReference>
<evidence type="ECO:0000313" key="15">
    <source>
        <dbReference type="EMBL" id="CAH3175717.1"/>
    </source>
</evidence>
<evidence type="ECO:0000256" key="3">
    <source>
        <dbReference type="ARBA" id="ARBA00008919"/>
    </source>
</evidence>
<comment type="caution">
    <text evidence="15">The sequence shown here is derived from an EMBL/GenBank/DDBJ whole genome shotgun (WGS) entry which is preliminary data.</text>
</comment>
<accession>A0ABN8REJ2</accession>
<evidence type="ECO:0000256" key="1">
    <source>
        <dbReference type="ARBA" id="ARBA00004167"/>
    </source>
</evidence>
<evidence type="ECO:0000259" key="14">
    <source>
        <dbReference type="Pfam" id="PF17039"/>
    </source>
</evidence>
<protein>
    <recommendedName>
        <fullName evidence="11">Fucosyltransferase</fullName>
        <ecNumber evidence="11">2.4.1.-</ecNumber>
    </recommendedName>
</protein>
<keyword evidence="5 11" id="KW-0808">Transferase</keyword>
<dbReference type="EMBL" id="CALNXI010001722">
    <property type="protein sequence ID" value="CAH3175717.1"/>
    <property type="molecule type" value="Genomic_DNA"/>
</dbReference>
<keyword evidence="16" id="KW-1185">Reference proteome</keyword>
<evidence type="ECO:0000256" key="8">
    <source>
        <dbReference type="ARBA" id="ARBA00022989"/>
    </source>
</evidence>
<evidence type="ECO:0000256" key="11">
    <source>
        <dbReference type="RuleBase" id="RU003832"/>
    </source>
</evidence>
<comment type="pathway">
    <text evidence="2">Protein modification; protein glycosylation.</text>
</comment>
<keyword evidence="11" id="KW-0333">Golgi apparatus</keyword>
<dbReference type="Pfam" id="PF17039">
    <property type="entry name" value="Glyco_tran_10_N"/>
    <property type="match status" value="1"/>
</dbReference>
<evidence type="ECO:0000256" key="2">
    <source>
        <dbReference type="ARBA" id="ARBA00004922"/>
    </source>
</evidence>
<gene>
    <name evidence="15" type="ORF">PEVE_00010298</name>
</gene>
<sequence length="499" mass="58315">MNTKGTLILISIIHVFIQVLVSMRTCATAAKDENSNGAHCAADGKCFLNEEDNTHQAETITEHAHKSLYTKNSVPFIPEGKKPILLWWTQDLFPHDRSQSNHEITCKKGTCITSIDRGLKNDPATRAFIFYGTDLRADDLPLPRRPWDEWALFHEESPKNNWMLTFEDALVLFNHTATFRRESDYPLSTHFIKDLKDWTETPAVSITEKNRLQKEKGLAPIVYVQSDCYTPSDRERYVKELMQYIDIDSYGQCLNNRKMPDNINGFLKLHSSEYYKFLAQYKFNIAFENAVCNDYMTEKLFRPFEVGAVPIVMGSPVAKDWMPNEKSAVFVNDFKHPKDLADFIKYLNANDDEYAQYMRYKDPKHITNEFLFKMVEERPWRVLGEWDKINFGHRMYANFECHVCDRVIERQEALRAHKLAPEKNPPPPPRMAKRDHLECPEPTISLATKERVNKSVNYWEGFYEARALKTMLLAGETNATKFQSKYLKRLTDKYDKWVR</sequence>
<keyword evidence="8" id="KW-1133">Transmembrane helix</keyword>
<dbReference type="InterPro" id="IPR055270">
    <property type="entry name" value="Glyco_tran_10_C"/>
</dbReference>
<reference evidence="15 16" key="1">
    <citation type="submission" date="2022-05" db="EMBL/GenBank/DDBJ databases">
        <authorList>
            <consortium name="Genoscope - CEA"/>
            <person name="William W."/>
        </authorList>
    </citation>
    <scope>NUCLEOTIDE SEQUENCE [LARGE SCALE GENOMIC DNA]</scope>
</reference>
<evidence type="ECO:0000256" key="10">
    <source>
        <dbReference type="ARBA" id="ARBA00023180"/>
    </source>
</evidence>
<evidence type="ECO:0000259" key="13">
    <source>
        <dbReference type="Pfam" id="PF00852"/>
    </source>
</evidence>
<proteinExistence type="inferred from homology"/>
<dbReference type="SUPFAM" id="SSF53756">
    <property type="entry name" value="UDP-Glycosyltransferase/glycogen phosphorylase"/>
    <property type="match status" value="1"/>
</dbReference>
<evidence type="ECO:0000256" key="7">
    <source>
        <dbReference type="ARBA" id="ARBA00022968"/>
    </source>
</evidence>
<comment type="similarity">
    <text evidence="3 11">Belongs to the glycosyltransferase 10 family.</text>
</comment>